<proteinExistence type="predicted"/>
<reference evidence="2" key="1">
    <citation type="submission" date="2018-06" db="EMBL/GenBank/DDBJ databases">
        <authorList>
            <person name="Zhirakovskaya E."/>
        </authorList>
    </citation>
    <scope>NUCLEOTIDE SEQUENCE</scope>
</reference>
<dbReference type="AlphaFoldDB" id="A0A3B0WU03"/>
<protein>
    <submittedName>
        <fullName evidence="2">Uncharacterized protein</fullName>
    </submittedName>
</protein>
<sequence length="77" mass="8562">MGNFSGYCSLAFGNSGGSCTKKSKSVNRADITDEVEEIVNKVETIKQFHALEKKLEKLEERMDEQNVNQTPTAIPLI</sequence>
<organism evidence="2">
    <name type="scientific">hydrothermal vent metagenome</name>
    <dbReference type="NCBI Taxonomy" id="652676"/>
    <lineage>
        <taxon>unclassified sequences</taxon>
        <taxon>metagenomes</taxon>
        <taxon>ecological metagenomes</taxon>
    </lineage>
</organism>
<evidence type="ECO:0000313" key="2">
    <source>
        <dbReference type="EMBL" id="VAW56000.1"/>
    </source>
</evidence>
<gene>
    <name evidence="2" type="ORF">MNBD_GAMMA07-1104</name>
</gene>
<dbReference type="EMBL" id="UOFF01000157">
    <property type="protein sequence ID" value="VAW56000.1"/>
    <property type="molecule type" value="Genomic_DNA"/>
</dbReference>
<evidence type="ECO:0000256" key="1">
    <source>
        <dbReference type="SAM" id="Coils"/>
    </source>
</evidence>
<feature type="coiled-coil region" evidence="1">
    <location>
        <begin position="41"/>
        <end position="68"/>
    </location>
</feature>
<name>A0A3B0WU03_9ZZZZ</name>
<keyword evidence="1" id="KW-0175">Coiled coil</keyword>
<accession>A0A3B0WU03</accession>